<dbReference type="Proteomes" id="UP000886595">
    <property type="component" value="Unassembled WGS sequence"/>
</dbReference>
<dbReference type="PANTHER" id="PTHR43367:SF1">
    <property type="entry name" value="TWO-COMPONENT RESPONSE REGULATOR-LIKE APRR6-RELATED"/>
    <property type="match status" value="1"/>
</dbReference>
<dbReference type="InterPro" id="IPR011006">
    <property type="entry name" value="CheY-like_superfamily"/>
</dbReference>
<name>A0A8X7TU53_BRACI</name>
<dbReference type="InterPro" id="IPR001789">
    <property type="entry name" value="Sig_transdc_resp-reg_receiver"/>
</dbReference>
<evidence type="ECO:0000259" key="3">
    <source>
        <dbReference type="PROSITE" id="PS50110"/>
    </source>
</evidence>
<dbReference type="OrthoDB" id="1044712at2759"/>
<dbReference type="Gene3D" id="3.40.50.2300">
    <property type="match status" value="1"/>
</dbReference>
<feature type="region of interest" description="Disordered" evidence="2">
    <location>
        <begin position="337"/>
        <end position="357"/>
    </location>
</feature>
<comment type="caution">
    <text evidence="4">The sequence shown here is derived from an EMBL/GenBank/DDBJ whole genome shotgun (WGS) entry which is preliminary data.</text>
</comment>
<sequence length="432" mass="47665">MAKEIAFDVTGNKISNSNGDTFILLIDHEIASISPLTSMLQQLSHKVISVNVASEAVSMLKKQMDIVLVIANTEMPHIDSHSFYTSLLTRDIPLILISPEGKKAKPSNSLEKRACYLLEKPISEKDINNMLQHVLSNKSQKLTKISIPKSGGGNKEERINQMKAFRENLKRQCPSSFLGKPLLKKSAYQERRNIANVERKNKTVYPVENTQNFWTYEHQMKFFSAGSNLGEKDSHPKSLLGIINDRTSKNEYPFTLSNIAKNFFAGEGYNGAKVLSRNKMDLSCTSWFGNIPNSSSMEADRVPAATSNIPPCNISPTDTVSHTNLVSTSLNDNNLLGHSGLPSSVGASNSGNATPPEANIEDISQVQQDACNDVPIEDMISFDTDVHEMDMQYVLGNNGSSEVNILSNTHVGHEAYNNSMEKKIISMGIKRA</sequence>
<dbReference type="Pfam" id="PF00072">
    <property type="entry name" value="Response_reg"/>
    <property type="match status" value="1"/>
</dbReference>
<feature type="domain" description="Response regulatory" evidence="3">
    <location>
        <begin position="22"/>
        <end position="135"/>
    </location>
</feature>
<evidence type="ECO:0000313" key="5">
    <source>
        <dbReference type="Proteomes" id="UP000886595"/>
    </source>
</evidence>
<dbReference type="SUPFAM" id="SSF52172">
    <property type="entry name" value="CheY-like"/>
    <property type="match status" value="1"/>
</dbReference>
<dbReference type="AlphaFoldDB" id="A0A8X7TU53"/>
<evidence type="ECO:0000256" key="1">
    <source>
        <dbReference type="PROSITE-ProRule" id="PRU00169"/>
    </source>
</evidence>
<protein>
    <recommendedName>
        <fullName evidence="3">Response regulatory domain-containing protein</fullName>
    </recommendedName>
</protein>
<evidence type="ECO:0000256" key="2">
    <source>
        <dbReference type="SAM" id="MobiDB-lite"/>
    </source>
</evidence>
<proteinExistence type="predicted"/>
<dbReference type="PANTHER" id="PTHR43367">
    <property type="match status" value="1"/>
</dbReference>
<evidence type="ECO:0000313" key="4">
    <source>
        <dbReference type="EMBL" id="KAG2253621.1"/>
    </source>
</evidence>
<comment type="caution">
    <text evidence="1">Lacks conserved residue(s) required for the propagation of feature annotation.</text>
</comment>
<dbReference type="EMBL" id="JAAMPC010000016">
    <property type="protein sequence ID" value="KAG2253621.1"/>
    <property type="molecule type" value="Genomic_DNA"/>
</dbReference>
<dbReference type="GO" id="GO:0000160">
    <property type="term" value="P:phosphorelay signal transduction system"/>
    <property type="evidence" value="ECO:0007669"/>
    <property type="project" value="InterPro"/>
</dbReference>
<reference evidence="4 5" key="1">
    <citation type="submission" date="2020-02" db="EMBL/GenBank/DDBJ databases">
        <authorList>
            <person name="Ma Q."/>
            <person name="Huang Y."/>
            <person name="Song X."/>
            <person name="Pei D."/>
        </authorList>
    </citation>
    <scope>NUCLEOTIDE SEQUENCE [LARGE SCALE GENOMIC DNA]</scope>
    <source>
        <strain evidence="4">Sxm20200214</strain>
        <tissue evidence="4">Leaf</tissue>
    </source>
</reference>
<dbReference type="PROSITE" id="PS50110">
    <property type="entry name" value="RESPONSE_REGULATORY"/>
    <property type="match status" value="1"/>
</dbReference>
<accession>A0A8X7TU53</accession>
<organism evidence="4 5">
    <name type="scientific">Brassica carinata</name>
    <name type="common">Ethiopian mustard</name>
    <name type="synonym">Abyssinian cabbage</name>
    <dbReference type="NCBI Taxonomy" id="52824"/>
    <lineage>
        <taxon>Eukaryota</taxon>
        <taxon>Viridiplantae</taxon>
        <taxon>Streptophyta</taxon>
        <taxon>Embryophyta</taxon>
        <taxon>Tracheophyta</taxon>
        <taxon>Spermatophyta</taxon>
        <taxon>Magnoliopsida</taxon>
        <taxon>eudicotyledons</taxon>
        <taxon>Gunneridae</taxon>
        <taxon>Pentapetalae</taxon>
        <taxon>rosids</taxon>
        <taxon>malvids</taxon>
        <taxon>Brassicales</taxon>
        <taxon>Brassicaceae</taxon>
        <taxon>Brassiceae</taxon>
        <taxon>Brassica</taxon>
    </lineage>
</organism>
<gene>
    <name evidence="4" type="ORF">Bca52824_083757</name>
</gene>
<keyword evidence="5" id="KW-1185">Reference proteome</keyword>
<feature type="compositionally biased region" description="Polar residues" evidence="2">
    <location>
        <begin position="337"/>
        <end position="353"/>
    </location>
</feature>